<comment type="similarity">
    <text evidence="2">Belongs to the ABC transporter superfamily. ABCC family. Conjugate transporter (TC 3.A.1.208) subfamily.</text>
</comment>
<dbReference type="PROSITE" id="PS50893">
    <property type="entry name" value="ABC_TRANSPORTER_2"/>
    <property type="match status" value="1"/>
</dbReference>
<dbReference type="SUPFAM" id="SSF52540">
    <property type="entry name" value="P-loop containing nucleoside triphosphate hydrolases"/>
    <property type="match status" value="1"/>
</dbReference>
<dbReference type="GO" id="GO:0042626">
    <property type="term" value="F:ATPase-coupled transmembrane transporter activity"/>
    <property type="evidence" value="ECO:0007669"/>
    <property type="project" value="TreeGrafter"/>
</dbReference>
<dbReference type="InterPro" id="IPR027417">
    <property type="entry name" value="P-loop_NTPase"/>
</dbReference>
<keyword evidence="5" id="KW-0547">Nucleotide-binding</keyword>
<reference evidence="11" key="1">
    <citation type="submission" date="2020-03" db="EMBL/GenBank/DDBJ databases">
        <title>Transcriptomic Profiling of the Digestive Tract of the Rat Flea, Xenopsylla cheopis, Following Blood Feeding and Infection with Yersinia pestis.</title>
        <authorList>
            <person name="Bland D.M."/>
            <person name="Martens C.A."/>
            <person name="Virtaneva K."/>
            <person name="Kanakabandi K."/>
            <person name="Long D."/>
            <person name="Rosenke R."/>
            <person name="Saturday G.A."/>
            <person name="Hoyt F.H."/>
            <person name="Bruno D.P."/>
            <person name="Ribeiro J.M.C."/>
            <person name="Hinnebusch J."/>
        </authorList>
    </citation>
    <scope>NUCLEOTIDE SEQUENCE</scope>
</reference>
<keyword evidence="7 9" id="KW-1133">Transmembrane helix</keyword>
<dbReference type="PANTHER" id="PTHR24223:SF456">
    <property type="entry name" value="MULTIDRUG RESISTANCE-ASSOCIATED PROTEIN LETHAL(2)03659"/>
    <property type="match status" value="1"/>
</dbReference>
<comment type="subcellular location">
    <subcellularLocation>
        <location evidence="1">Membrane</location>
        <topology evidence="1">Multi-pass membrane protein</topology>
    </subcellularLocation>
</comment>
<dbReference type="Pfam" id="PF00005">
    <property type="entry name" value="ABC_tran"/>
    <property type="match status" value="1"/>
</dbReference>
<sequence>MFIATSTAFGFSLDLMCLFFIFAVTFSFLIAGQERLGDQVGLAITQAMALTGMMQWGIRQSAEVANQMMAVERVLEYKSLSPETEPKVPREVPKLWPEKGVIKFDDMTLTYIEGEEPVLKHLEIEIKENEKVGIVGRTGAGKSSLIAAIFRLARVEGSILIDGIDTATIPLHILRSKVSIIPQDPVLFSGTLRRNLDPFEEYSDAAVWQALHEVELGELGGSALGLQASVMAGGTNFSVGQRQLLCLARAILRENKILVLDEATANVDPQTDTLIQRTIRSRFANCTVLTVAHRLHTIMDSDRVLVMDAGQAAEFASPTELINAKDGIFRSMIEQSGRQEAEQLIALAKKASESKVPSSSLETMI</sequence>
<protein>
    <submittedName>
        <fullName evidence="11">Putative peptide exporter abc superfamily protein</fullName>
    </submittedName>
</protein>
<dbReference type="Gene3D" id="1.20.1560.10">
    <property type="entry name" value="ABC transporter type 1, transmembrane domain"/>
    <property type="match status" value="1"/>
</dbReference>
<proteinExistence type="inferred from homology"/>
<dbReference type="CDD" id="cd03244">
    <property type="entry name" value="ABCC_MRP_domain2"/>
    <property type="match status" value="1"/>
</dbReference>
<dbReference type="PANTHER" id="PTHR24223">
    <property type="entry name" value="ATP-BINDING CASSETTE SUB-FAMILY C"/>
    <property type="match status" value="1"/>
</dbReference>
<accession>A0A6M2DYD7</accession>
<dbReference type="SMART" id="SM00382">
    <property type="entry name" value="AAA"/>
    <property type="match status" value="1"/>
</dbReference>
<name>A0A6M2DYD7_XENCH</name>
<evidence type="ECO:0000256" key="6">
    <source>
        <dbReference type="ARBA" id="ARBA00022840"/>
    </source>
</evidence>
<evidence type="ECO:0000256" key="4">
    <source>
        <dbReference type="ARBA" id="ARBA00022692"/>
    </source>
</evidence>
<dbReference type="FunFam" id="3.40.50.300:FF:000163">
    <property type="entry name" value="Multidrug resistance-associated protein member 4"/>
    <property type="match status" value="1"/>
</dbReference>
<dbReference type="EMBL" id="GIIL01006362">
    <property type="protein sequence ID" value="NOV50088.1"/>
    <property type="molecule type" value="Transcribed_RNA"/>
</dbReference>
<evidence type="ECO:0000259" key="10">
    <source>
        <dbReference type="PROSITE" id="PS50893"/>
    </source>
</evidence>
<dbReference type="InterPro" id="IPR017871">
    <property type="entry name" value="ABC_transporter-like_CS"/>
</dbReference>
<dbReference type="PROSITE" id="PS00211">
    <property type="entry name" value="ABC_TRANSPORTER_1"/>
    <property type="match status" value="1"/>
</dbReference>
<dbReference type="GO" id="GO:0005524">
    <property type="term" value="F:ATP binding"/>
    <property type="evidence" value="ECO:0007669"/>
    <property type="project" value="UniProtKB-KW"/>
</dbReference>
<organism evidence="11">
    <name type="scientific">Xenopsylla cheopis</name>
    <name type="common">Oriental rat flea</name>
    <name type="synonym">Pulex cheopis</name>
    <dbReference type="NCBI Taxonomy" id="163159"/>
    <lineage>
        <taxon>Eukaryota</taxon>
        <taxon>Metazoa</taxon>
        <taxon>Ecdysozoa</taxon>
        <taxon>Arthropoda</taxon>
        <taxon>Hexapoda</taxon>
        <taxon>Insecta</taxon>
        <taxon>Pterygota</taxon>
        <taxon>Neoptera</taxon>
        <taxon>Endopterygota</taxon>
        <taxon>Siphonaptera</taxon>
        <taxon>Pulicidae</taxon>
        <taxon>Xenopsyllinae</taxon>
        <taxon>Xenopsylla</taxon>
    </lineage>
</organism>
<evidence type="ECO:0000313" key="11">
    <source>
        <dbReference type="EMBL" id="NOV50088.1"/>
    </source>
</evidence>
<evidence type="ECO:0000256" key="1">
    <source>
        <dbReference type="ARBA" id="ARBA00004141"/>
    </source>
</evidence>
<feature type="domain" description="ABC transporter" evidence="10">
    <location>
        <begin position="102"/>
        <end position="334"/>
    </location>
</feature>
<dbReference type="AlphaFoldDB" id="A0A6M2DYD7"/>
<evidence type="ECO:0000256" key="2">
    <source>
        <dbReference type="ARBA" id="ARBA00009726"/>
    </source>
</evidence>
<dbReference type="InterPro" id="IPR036640">
    <property type="entry name" value="ABC1_TM_sf"/>
</dbReference>
<dbReference type="SUPFAM" id="SSF90123">
    <property type="entry name" value="ABC transporter transmembrane region"/>
    <property type="match status" value="1"/>
</dbReference>
<dbReference type="InterPro" id="IPR003439">
    <property type="entry name" value="ABC_transporter-like_ATP-bd"/>
</dbReference>
<dbReference type="GO" id="GO:0016020">
    <property type="term" value="C:membrane"/>
    <property type="evidence" value="ECO:0007669"/>
    <property type="project" value="UniProtKB-SubCell"/>
</dbReference>
<keyword evidence="4 9" id="KW-0812">Transmembrane</keyword>
<keyword evidence="6" id="KW-0067">ATP-binding</keyword>
<evidence type="ECO:0000256" key="7">
    <source>
        <dbReference type="ARBA" id="ARBA00022989"/>
    </source>
</evidence>
<evidence type="ECO:0000256" key="9">
    <source>
        <dbReference type="SAM" id="Phobius"/>
    </source>
</evidence>
<dbReference type="InterPro" id="IPR050173">
    <property type="entry name" value="ABC_transporter_C-like"/>
</dbReference>
<dbReference type="GO" id="GO:0016887">
    <property type="term" value="F:ATP hydrolysis activity"/>
    <property type="evidence" value="ECO:0007669"/>
    <property type="project" value="InterPro"/>
</dbReference>
<dbReference type="Gene3D" id="3.40.50.300">
    <property type="entry name" value="P-loop containing nucleotide triphosphate hydrolases"/>
    <property type="match status" value="1"/>
</dbReference>
<keyword evidence="8 9" id="KW-0472">Membrane</keyword>
<feature type="transmembrane region" description="Helical" evidence="9">
    <location>
        <begin position="6"/>
        <end position="31"/>
    </location>
</feature>
<keyword evidence="3" id="KW-0813">Transport</keyword>
<evidence type="ECO:0000256" key="8">
    <source>
        <dbReference type="ARBA" id="ARBA00023136"/>
    </source>
</evidence>
<evidence type="ECO:0000256" key="5">
    <source>
        <dbReference type="ARBA" id="ARBA00022741"/>
    </source>
</evidence>
<dbReference type="InterPro" id="IPR003593">
    <property type="entry name" value="AAA+_ATPase"/>
</dbReference>
<evidence type="ECO:0000256" key="3">
    <source>
        <dbReference type="ARBA" id="ARBA00022448"/>
    </source>
</evidence>